<protein>
    <submittedName>
        <fullName evidence="2">Uncharacterized protein</fullName>
    </submittedName>
</protein>
<name>A0A822YN82_NELNU</name>
<evidence type="ECO:0000313" key="3">
    <source>
        <dbReference type="Proteomes" id="UP000607653"/>
    </source>
</evidence>
<evidence type="ECO:0000256" key="1">
    <source>
        <dbReference type="SAM" id="MobiDB-lite"/>
    </source>
</evidence>
<proteinExistence type="predicted"/>
<evidence type="ECO:0000313" key="2">
    <source>
        <dbReference type="EMBL" id="DAD33543.1"/>
    </source>
</evidence>
<keyword evidence="3" id="KW-1185">Reference proteome</keyword>
<dbReference type="EMBL" id="DUZY01000003">
    <property type="protein sequence ID" value="DAD33543.1"/>
    <property type="molecule type" value="Genomic_DNA"/>
</dbReference>
<dbReference type="Proteomes" id="UP000607653">
    <property type="component" value="Unassembled WGS sequence"/>
</dbReference>
<dbReference type="AlphaFoldDB" id="A0A822YN82"/>
<sequence length="109" mass="12001">MPHLKSNDGLVSTAPNTKPDPSDATGGSIVATLPLAADFTGSVLMDNQGWASSEFEKLPGHHISQEYINVKMQWNPIIPRVKVFMTLLLKMRDSYLVSYVALIALLYIL</sequence>
<gene>
    <name evidence="2" type="ORF">HUJ06_012394</name>
</gene>
<feature type="region of interest" description="Disordered" evidence="1">
    <location>
        <begin position="1"/>
        <end position="26"/>
    </location>
</feature>
<accession>A0A822YN82</accession>
<organism evidence="2 3">
    <name type="scientific">Nelumbo nucifera</name>
    <name type="common">Sacred lotus</name>
    <dbReference type="NCBI Taxonomy" id="4432"/>
    <lineage>
        <taxon>Eukaryota</taxon>
        <taxon>Viridiplantae</taxon>
        <taxon>Streptophyta</taxon>
        <taxon>Embryophyta</taxon>
        <taxon>Tracheophyta</taxon>
        <taxon>Spermatophyta</taxon>
        <taxon>Magnoliopsida</taxon>
        <taxon>Proteales</taxon>
        <taxon>Nelumbonaceae</taxon>
        <taxon>Nelumbo</taxon>
    </lineage>
</organism>
<reference evidence="2 3" key="1">
    <citation type="journal article" date="2020" name="Mol. Biol. Evol.">
        <title>Distinct Expression and Methylation Patterns for Genes with Different Fates following a Single Whole-Genome Duplication in Flowering Plants.</title>
        <authorList>
            <person name="Shi T."/>
            <person name="Rahmani R.S."/>
            <person name="Gugger P.F."/>
            <person name="Wang M."/>
            <person name="Li H."/>
            <person name="Zhang Y."/>
            <person name="Li Z."/>
            <person name="Wang Q."/>
            <person name="Van de Peer Y."/>
            <person name="Marchal K."/>
            <person name="Chen J."/>
        </authorList>
    </citation>
    <scope>NUCLEOTIDE SEQUENCE [LARGE SCALE GENOMIC DNA]</scope>
    <source>
        <tissue evidence="2">Leaf</tissue>
    </source>
</reference>
<comment type="caution">
    <text evidence="2">The sequence shown here is derived from an EMBL/GenBank/DDBJ whole genome shotgun (WGS) entry which is preliminary data.</text>
</comment>